<proteinExistence type="inferred from homology"/>
<keyword evidence="8" id="KW-0472">Membrane</keyword>
<evidence type="ECO:0000256" key="8">
    <source>
        <dbReference type="ARBA" id="ARBA00023136"/>
    </source>
</evidence>
<dbReference type="Gene3D" id="2.60.40.10">
    <property type="entry name" value="Immunoglobulins"/>
    <property type="match status" value="3"/>
</dbReference>
<dbReference type="InterPro" id="IPR002909">
    <property type="entry name" value="IPT_dom"/>
</dbReference>
<dbReference type="GO" id="GO:0002116">
    <property type="term" value="C:semaphorin receptor complex"/>
    <property type="evidence" value="ECO:0007669"/>
    <property type="project" value="TreeGrafter"/>
</dbReference>
<keyword evidence="10" id="KW-0325">Glycoprotein</keyword>
<organism evidence="12 13">
    <name type="scientific">Lates japonicus</name>
    <name type="common">Japanese lates</name>
    <dbReference type="NCBI Taxonomy" id="270547"/>
    <lineage>
        <taxon>Eukaryota</taxon>
        <taxon>Metazoa</taxon>
        <taxon>Chordata</taxon>
        <taxon>Craniata</taxon>
        <taxon>Vertebrata</taxon>
        <taxon>Euteleostomi</taxon>
        <taxon>Actinopterygii</taxon>
        <taxon>Neopterygii</taxon>
        <taxon>Teleostei</taxon>
        <taxon>Neoteleostei</taxon>
        <taxon>Acanthomorphata</taxon>
        <taxon>Carangaria</taxon>
        <taxon>Carangaria incertae sedis</taxon>
        <taxon>Centropomidae</taxon>
        <taxon>Lates</taxon>
    </lineage>
</organism>
<evidence type="ECO:0000313" key="13">
    <source>
        <dbReference type="Proteomes" id="UP001279410"/>
    </source>
</evidence>
<evidence type="ECO:0000256" key="5">
    <source>
        <dbReference type="ARBA" id="ARBA00022729"/>
    </source>
</evidence>
<keyword evidence="13" id="KW-1185">Reference proteome</keyword>
<feature type="non-terminal residue" evidence="12">
    <location>
        <position position="351"/>
    </location>
</feature>
<dbReference type="GO" id="GO:0017154">
    <property type="term" value="F:semaphorin receptor activity"/>
    <property type="evidence" value="ECO:0007669"/>
    <property type="project" value="InterPro"/>
</dbReference>
<evidence type="ECO:0000256" key="9">
    <source>
        <dbReference type="ARBA" id="ARBA00023157"/>
    </source>
</evidence>
<dbReference type="EMBL" id="BRZM01000001">
    <property type="protein sequence ID" value="GLD45685.1"/>
    <property type="molecule type" value="Genomic_DNA"/>
</dbReference>
<dbReference type="PANTHER" id="PTHR22625">
    <property type="entry name" value="PLEXIN"/>
    <property type="match status" value="1"/>
</dbReference>
<feature type="domain" description="IPT/TIG" evidence="11">
    <location>
        <begin position="1"/>
        <end position="91"/>
    </location>
</feature>
<feature type="domain" description="IPT/TIG" evidence="11">
    <location>
        <begin position="179"/>
        <end position="278"/>
    </location>
</feature>
<dbReference type="CDD" id="cd01179">
    <property type="entry name" value="IPT_plexin_repeat2"/>
    <property type="match status" value="1"/>
</dbReference>
<evidence type="ECO:0000256" key="6">
    <source>
        <dbReference type="ARBA" id="ARBA00022737"/>
    </source>
</evidence>
<evidence type="ECO:0000256" key="7">
    <source>
        <dbReference type="ARBA" id="ARBA00022989"/>
    </source>
</evidence>
<dbReference type="Proteomes" id="UP001279410">
    <property type="component" value="Unassembled WGS sequence"/>
</dbReference>
<comment type="similarity">
    <text evidence="2">Belongs to the plexin family.</text>
</comment>
<dbReference type="GO" id="GO:0005886">
    <property type="term" value="C:plasma membrane"/>
    <property type="evidence" value="ECO:0007669"/>
    <property type="project" value="UniProtKB-SubCell"/>
</dbReference>
<evidence type="ECO:0000256" key="3">
    <source>
        <dbReference type="ARBA" id="ARBA00022475"/>
    </source>
</evidence>
<comment type="caution">
    <text evidence="12">The sequence shown here is derived from an EMBL/GenBank/DDBJ whole genome shotgun (WGS) entry which is preliminary data.</text>
</comment>
<evidence type="ECO:0000313" key="12">
    <source>
        <dbReference type="EMBL" id="GLD45685.1"/>
    </source>
</evidence>
<evidence type="ECO:0000256" key="10">
    <source>
        <dbReference type="ARBA" id="ARBA00023180"/>
    </source>
</evidence>
<dbReference type="Pfam" id="PF01833">
    <property type="entry name" value="TIG"/>
    <property type="match status" value="4"/>
</dbReference>
<sequence length="351" mass="38140">LFPETGPRQGGTRVTILGENLGLQFRDIQMGVSLGKVPCVPIEEEYVSAERIVCLLNDATGYRVQEAQVEVCVRDCVNDYRALSPRPFTFVTPYFTRIQPSQGPISGGTRVTIEGSNLNAGSYVSVRIGPQPCYFKKRNAREIVCVTPAGLAPGSSSVLVDIDAAELRNPEVKFNYTEDPTVLRIEPDWSIASGGTLLTVSGTNLATIREPKIRAKYGQAESFHNCTVYNNSVMVCLAPSVADSELGFSETGTGPDEIGFYMDNVNALVVVNETFSYYPDPVFEPLSPSGILELKPTSPLILKGRNLIPAAPGNSRLNYTVLIGETPCVLTLSESQLLCEWPNLTGQHKVT</sequence>
<name>A0AAD3M1A4_LATJO</name>
<dbReference type="GO" id="GO:0030334">
    <property type="term" value="P:regulation of cell migration"/>
    <property type="evidence" value="ECO:0007669"/>
    <property type="project" value="TreeGrafter"/>
</dbReference>
<dbReference type="CDD" id="cd01180">
    <property type="entry name" value="IPT_plexin_repeat1"/>
    <property type="match status" value="1"/>
</dbReference>
<dbReference type="PANTHER" id="PTHR22625:SF35">
    <property type="entry name" value="PLEXIN-A1"/>
    <property type="match status" value="1"/>
</dbReference>
<dbReference type="CDD" id="cd01181">
    <property type="entry name" value="IPT_plexin_repeat3"/>
    <property type="match status" value="1"/>
</dbReference>
<feature type="domain" description="IPT/TIG" evidence="11">
    <location>
        <begin position="92"/>
        <end position="177"/>
    </location>
</feature>
<dbReference type="FunFam" id="2.60.40.10:FF:001412">
    <property type="entry name" value="Plexin A1a"/>
    <property type="match status" value="1"/>
</dbReference>
<keyword evidence="4" id="KW-0812">Transmembrane</keyword>
<keyword evidence="3" id="KW-1003">Cell membrane</keyword>
<dbReference type="FunFam" id="2.60.40.10:FF:000320">
    <property type="entry name" value="Plexin A1"/>
    <property type="match status" value="1"/>
</dbReference>
<evidence type="ECO:0000256" key="4">
    <source>
        <dbReference type="ARBA" id="ARBA00022692"/>
    </source>
</evidence>
<evidence type="ECO:0000256" key="1">
    <source>
        <dbReference type="ARBA" id="ARBA00004251"/>
    </source>
</evidence>
<dbReference type="SMART" id="SM00429">
    <property type="entry name" value="IPT"/>
    <property type="match status" value="3"/>
</dbReference>
<dbReference type="AlphaFoldDB" id="A0AAD3M1A4"/>
<keyword evidence="5" id="KW-0732">Signal</keyword>
<comment type="subcellular location">
    <subcellularLocation>
        <location evidence="1">Cell membrane</location>
        <topology evidence="1">Single-pass type I membrane protein</topology>
    </subcellularLocation>
</comment>
<keyword evidence="7" id="KW-1133">Transmembrane helix</keyword>
<protein>
    <submittedName>
        <fullName evidence="12">Plexin-A1-like protein</fullName>
    </submittedName>
</protein>
<evidence type="ECO:0000256" key="2">
    <source>
        <dbReference type="ARBA" id="ARBA00010297"/>
    </source>
</evidence>
<dbReference type="GO" id="GO:0007399">
    <property type="term" value="P:nervous system development"/>
    <property type="evidence" value="ECO:0007669"/>
    <property type="project" value="UniProtKB-ARBA"/>
</dbReference>
<dbReference type="InterPro" id="IPR014756">
    <property type="entry name" value="Ig_E-set"/>
</dbReference>
<dbReference type="SUPFAM" id="SSF81296">
    <property type="entry name" value="E set domains"/>
    <property type="match status" value="4"/>
</dbReference>
<feature type="non-terminal residue" evidence="12">
    <location>
        <position position="1"/>
    </location>
</feature>
<accession>A0AAD3M1A4</accession>
<gene>
    <name evidence="12" type="ORF">AKAME5_000015900</name>
</gene>
<dbReference type="InterPro" id="IPR031148">
    <property type="entry name" value="Plexin"/>
</dbReference>
<dbReference type="InterPro" id="IPR013783">
    <property type="entry name" value="Ig-like_fold"/>
</dbReference>
<reference evidence="12" key="1">
    <citation type="submission" date="2022-08" db="EMBL/GenBank/DDBJ databases">
        <title>Genome sequencing of akame (Lates japonicus).</title>
        <authorList>
            <person name="Hashiguchi Y."/>
            <person name="Takahashi H."/>
        </authorList>
    </citation>
    <scope>NUCLEOTIDE SEQUENCE</scope>
    <source>
        <strain evidence="12">Kochi</strain>
    </source>
</reference>
<keyword evidence="6" id="KW-0677">Repeat</keyword>
<evidence type="ECO:0000259" key="11">
    <source>
        <dbReference type="SMART" id="SM00429"/>
    </source>
</evidence>
<keyword evidence="9" id="KW-1015">Disulfide bond</keyword>